<dbReference type="InterPro" id="IPR015943">
    <property type="entry name" value="WD40/YVTN_repeat-like_dom_sf"/>
</dbReference>
<keyword evidence="4" id="KW-1185">Reference proteome</keyword>
<keyword evidence="1" id="KW-0732">Signal</keyword>
<proteinExistence type="predicted"/>
<feature type="chain" id="PRO_5011636308" description="SbsC C-terminal domain-containing protein" evidence="1">
    <location>
        <begin position="27"/>
        <end position="570"/>
    </location>
</feature>
<sequence>MKKWKVISVVIMLTVVMMIMPSKSNAASLSETEKLVQKAENAATALKWEISLEHRKTLYSDPIALPNMNLYNATKRAGQLAYNAINTLPAKEKVKLTKRMESNVDIHFHRAMAYIDAVKSGHKIAVKTSDLNDAYRLNPLGTQTEKAYHDLSSEIRKQAILLYRVYGKSTRDAILEKYKDPGEKARQSSMYVISAKIEIEQFQRSIANNKTKEELLLTAKQIQATVNKIQDENARQLLLTKLDAAKKTIPGISLLDYDEFFYLPNLIREVVIHPSQPIIYALNEKKDILEINYKTGKIRQLTMNLVPETIYFYNNELYVALLKGPRGPYGQVQNQQGAIAIINTSNFTLTDQFDIQIDPFDIVADDKAIYVSSASDDTGSIRGYSRETLLETSKVLYIDNQSYIEMHPSLDRLYAVDTTVSPRDVETHFIVDGKIKRGYDSPYHGDYRLNTNISISPDGKYIFNGSGVVMVASDSKAMNMTYLTKLNTPFEQITYNLNDGLFYTGNRKNLEVYNYETMEKVNSYTLSGYINNIFYQNGRLVVVTTEVLYSSKLPKNAIKTYKVKGNEIIQ</sequence>
<gene>
    <name evidence="3" type="ORF">SAMN05421670_0962</name>
</gene>
<evidence type="ECO:0000259" key="2">
    <source>
        <dbReference type="Pfam" id="PF18058"/>
    </source>
</evidence>
<feature type="domain" description="SbsC C-terminal" evidence="2">
    <location>
        <begin position="47"/>
        <end position="183"/>
    </location>
</feature>
<dbReference type="Gene3D" id="1.20.58.780">
    <property type="match status" value="1"/>
</dbReference>
<evidence type="ECO:0000256" key="1">
    <source>
        <dbReference type="SAM" id="SignalP"/>
    </source>
</evidence>
<dbReference type="Proteomes" id="UP000198734">
    <property type="component" value="Unassembled WGS sequence"/>
</dbReference>
<dbReference type="EMBL" id="FOXU01000001">
    <property type="protein sequence ID" value="SFQ10823.1"/>
    <property type="molecule type" value="Genomic_DNA"/>
</dbReference>
<dbReference type="Pfam" id="PF18058">
    <property type="entry name" value="SbsC_C"/>
    <property type="match status" value="1"/>
</dbReference>
<reference evidence="4" key="1">
    <citation type="submission" date="2016-10" db="EMBL/GenBank/DDBJ databases">
        <authorList>
            <person name="Varghese N."/>
            <person name="Submissions S."/>
        </authorList>
    </citation>
    <scope>NUCLEOTIDE SEQUENCE [LARGE SCALE GENOMIC DNA]</scope>
    <source>
        <strain evidence="4">DSM 11706</strain>
    </source>
</reference>
<dbReference type="InterPro" id="IPR041378">
    <property type="entry name" value="S-layer_SbsC_C"/>
</dbReference>
<evidence type="ECO:0000313" key="4">
    <source>
        <dbReference type="Proteomes" id="UP000198734"/>
    </source>
</evidence>
<feature type="signal peptide" evidence="1">
    <location>
        <begin position="1"/>
        <end position="26"/>
    </location>
</feature>
<dbReference type="InterPro" id="IPR011044">
    <property type="entry name" value="Quino_amine_DH_bsu"/>
</dbReference>
<dbReference type="RefSeq" id="WP_093534687.1">
    <property type="nucleotide sequence ID" value="NZ_FOXU01000001.1"/>
</dbReference>
<dbReference type="Gene3D" id="2.130.10.10">
    <property type="entry name" value="YVTN repeat-like/Quinoprotein amine dehydrogenase"/>
    <property type="match status" value="1"/>
</dbReference>
<accession>A0A1I5VTV5</accession>
<evidence type="ECO:0000313" key="3">
    <source>
        <dbReference type="EMBL" id="SFQ10823.1"/>
    </source>
</evidence>
<dbReference type="AlphaFoldDB" id="A0A1I5VTV5"/>
<dbReference type="SUPFAM" id="SSF50969">
    <property type="entry name" value="YVTN repeat-like/Quinoprotein amine dehydrogenase"/>
    <property type="match status" value="1"/>
</dbReference>
<protein>
    <recommendedName>
        <fullName evidence="2">SbsC C-terminal domain-containing protein</fullName>
    </recommendedName>
</protein>
<organism evidence="3 4">
    <name type="scientific">Psychrobacillus psychrotolerans</name>
    <dbReference type="NCBI Taxonomy" id="126156"/>
    <lineage>
        <taxon>Bacteria</taxon>
        <taxon>Bacillati</taxon>
        <taxon>Bacillota</taxon>
        <taxon>Bacilli</taxon>
        <taxon>Bacillales</taxon>
        <taxon>Bacillaceae</taxon>
        <taxon>Psychrobacillus</taxon>
    </lineage>
</organism>
<name>A0A1I5VTV5_9BACI</name>
<dbReference type="OrthoDB" id="185675at2"/>